<evidence type="ECO:0000313" key="10">
    <source>
        <dbReference type="EMBL" id="KAI8581455.1"/>
    </source>
</evidence>
<comment type="catalytic activity">
    <reaction evidence="1">
        <text>a 1,2-diacyl-sn-glycero-3-phospho-(1D-myo-inositol) + ATP = a 1,2-diacyl-sn-glycero-3-phospho-(1D-myo-inositol 4-phosphate) + ADP + H(+)</text>
        <dbReference type="Rhea" id="RHEA:19877"/>
        <dbReference type="ChEBI" id="CHEBI:15378"/>
        <dbReference type="ChEBI" id="CHEBI:30616"/>
        <dbReference type="ChEBI" id="CHEBI:57880"/>
        <dbReference type="ChEBI" id="CHEBI:58178"/>
        <dbReference type="ChEBI" id="CHEBI:456216"/>
        <dbReference type="EC" id="2.7.1.67"/>
    </reaction>
</comment>
<dbReference type="PROSITE" id="PS00916">
    <property type="entry name" value="PI3_4_KINASE_2"/>
    <property type="match status" value="1"/>
</dbReference>
<keyword evidence="5" id="KW-0547">Nucleotide-binding</keyword>
<dbReference type="GO" id="GO:0005524">
    <property type="term" value="F:ATP binding"/>
    <property type="evidence" value="ECO:0007669"/>
    <property type="project" value="UniProtKB-KW"/>
</dbReference>
<dbReference type="Gene3D" id="1.25.40.70">
    <property type="entry name" value="Phosphatidylinositol 3-kinase, accessory domain (PIK)"/>
    <property type="match status" value="1"/>
</dbReference>
<dbReference type="GO" id="GO:0004430">
    <property type="term" value="F:1-phosphatidylinositol 4-kinase activity"/>
    <property type="evidence" value="ECO:0007669"/>
    <property type="project" value="UniProtKB-EC"/>
</dbReference>
<gene>
    <name evidence="10" type="ORF">K450DRAFT_233176</name>
</gene>
<dbReference type="EMBL" id="MU620906">
    <property type="protein sequence ID" value="KAI8581455.1"/>
    <property type="molecule type" value="Genomic_DNA"/>
</dbReference>
<dbReference type="SUPFAM" id="SSF48371">
    <property type="entry name" value="ARM repeat"/>
    <property type="match status" value="2"/>
</dbReference>
<evidence type="ECO:0000256" key="1">
    <source>
        <dbReference type="ARBA" id="ARBA00001686"/>
    </source>
</evidence>
<evidence type="ECO:0000313" key="11">
    <source>
        <dbReference type="Proteomes" id="UP001206595"/>
    </source>
</evidence>
<dbReference type="InterPro" id="IPR036940">
    <property type="entry name" value="PI3/4_kinase_cat_sf"/>
</dbReference>
<dbReference type="Pfam" id="PF00454">
    <property type="entry name" value="PI3_PI4_kinase"/>
    <property type="match status" value="1"/>
</dbReference>
<dbReference type="PANTHER" id="PTHR10048:SF15">
    <property type="entry name" value="PHOSPHATIDYLINOSITOL 4-KINASE ALPHA"/>
    <property type="match status" value="1"/>
</dbReference>
<dbReference type="InterPro" id="IPR000403">
    <property type="entry name" value="PI3/4_kinase_cat_dom"/>
</dbReference>
<reference evidence="10" key="2">
    <citation type="journal article" date="2022" name="Proc. Natl. Acad. Sci. U.S.A.">
        <title>Diploid-dominant life cycles characterize the early evolution of Fungi.</title>
        <authorList>
            <person name="Amses K.R."/>
            <person name="Simmons D.R."/>
            <person name="Longcore J.E."/>
            <person name="Mondo S.J."/>
            <person name="Seto K."/>
            <person name="Jeronimo G.H."/>
            <person name="Bonds A.E."/>
            <person name="Quandt C.A."/>
            <person name="Davis W.J."/>
            <person name="Chang Y."/>
            <person name="Federici B.A."/>
            <person name="Kuo A."/>
            <person name="LaButti K."/>
            <person name="Pangilinan J."/>
            <person name="Andreopoulos W."/>
            <person name="Tritt A."/>
            <person name="Riley R."/>
            <person name="Hundley H."/>
            <person name="Johnson J."/>
            <person name="Lipzen A."/>
            <person name="Barry K."/>
            <person name="Lang B.F."/>
            <person name="Cuomo C.A."/>
            <person name="Buchler N.E."/>
            <person name="Grigoriev I.V."/>
            <person name="Spatafora J.W."/>
            <person name="Stajich J.E."/>
            <person name="James T.Y."/>
        </authorList>
    </citation>
    <scope>NUCLEOTIDE SEQUENCE</scope>
    <source>
        <strain evidence="10">AG</strain>
    </source>
</reference>
<dbReference type="FunFam" id="1.10.1070.11:FF:000012">
    <property type="entry name" value="Phosphatidylinositol 4-kinase alpha 1"/>
    <property type="match status" value="1"/>
</dbReference>
<organism evidence="10 11">
    <name type="scientific">Umbelopsis ramanniana AG</name>
    <dbReference type="NCBI Taxonomy" id="1314678"/>
    <lineage>
        <taxon>Eukaryota</taxon>
        <taxon>Fungi</taxon>
        <taxon>Fungi incertae sedis</taxon>
        <taxon>Mucoromycota</taxon>
        <taxon>Mucoromycotina</taxon>
        <taxon>Umbelopsidomycetes</taxon>
        <taxon>Umbelopsidales</taxon>
        <taxon>Umbelopsidaceae</taxon>
        <taxon>Umbelopsis</taxon>
    </lineage>
</organism>
<evidence type="ECO:0000256" key="5">
    <source>
        <dbReference type="ARBA" id="ARBA00022741"/>
    </source>
</evidence>
<dbReference type="Proteomes" id="UP001206595">
    <property type="component" value="Unassembled WGS sequence"/>
</dbReference>
<dbReference type="GO" id="GO:0005886">
    <property type="term" value="C:plasma membrane"/>
    <property type="evidence" value="ECO:0007669"/>
    <property type="project" value="TreeGrafter"/>
</dbReference>
<keyword evidence="4" id="KW-0808">Transferase</keyword>
<dbReference type="FunFam" id="3.30.1010.10:FF:000014">
    <property type="entry name" value="Phosphatidylinositol 4-kinase STT4"/>
    <property type="match status" value="1"/>
</dbReference>
<dbReference type="InterPro" id="IPR042236">
    <property type="entry name" value="PI3K_accessory_sf"/>
</dbReference>
<dbReference type="EC" id="2.7.1.67" evidence="3"/>
<dbReference type="InterPro" id="IPR011009">
    <property type="entry name" value="Kinase-like_dom_sf"/>
</dbReference>
<comment type="caution">
    <text evidence="10">The sequence shown here is derived from an EMBL/GenBank/DDBJ whole genome shotgun (WGS) entry which is preliminary data.</text>
</comment>
<dbReference type="Gene3D" id="3.30.1010.10">
    <property type="entry name" value="Phosphatidylinositol 3-kinase Catalytic Subunit, Chain A, domain 4"/>
    <property type="match status" value="1"/>
</dbReference>
<evidence type="ECO:0000256" key="7">
    <source>
        <dbReference type="ARBA" id="ARBA00022840"/>
    </source>
</evidence>
<proteinExistence type="inferred from homology"/>
<dbReference type="FunFam" id="1.25.40.70:FF:000011">
    <property type="entry name" value="Phosphatidylinositol 4-kinase alpha"/>
    <property type="match status" value="1"/>
</dbReference>
<evidence type="ECO:0000256" key="4">
    <source>
        <dbReference type="ARBA" id="ARBA00022679"/>
    </source>
</evidence>
<dbReference type="Gene3D" id="1.10.1070.11">
    <property type="entry name" value="Phosphatidylinositol 3-/4-kinase, catalytic domain"/>
    <property type="match status" value="1"/>
</dbReference>
<protein>
    <recommendedName>
        <fullName evidence="3">1-phosphatidylinositol 4-kinase</fullName>
        <ecNumber evidence="3">2.7.1.67</ecNumber>
    </recommendedName>
</protein>
<evidence type="ECO:0000256" key="3">
    <source>
        <dbReference type="ARBA" id="ARBA00012169"/>
    </source>
</evidence>
<dbReference type="InterPro" id="IPR018936">
    <property type="entry name" value="PI3/4_kinase_CS"/>
</dbReference>
<evidence type="ECO:0000256" key="2">
    <source>
        <dbReference type="ARBA" id="ARBA00006209"/>
    </source>
</evidence>
<dbReference type="SMART" id="SM00145">
    <property type="entry name" value="PI3Ka"/>
    <property type="match status" value="1"/>
</dbReference>
<reference evidence="10" key="1">
    <citation type="submission" date="2021-06" db="EMBL/GenBank/DDBJ databases">
        <authorList>
            <consortium name="DOE Joint Genome Institute"/>
            <person name="Mondo S.J."/>
            <person name="Amses K.R."/>
            <person name="Simmons D.R."/>
            <person name="Longcore J.E."/>
            <person name="Seto K."/>
            <person name="Alves G.H."/>
            <person name="Bonds A.E."/>
            <person name="Quandt C.A."/>
            <person name="Davis W.J."/>
            <person name="Chang Y."/>
            <person name="Letcher P.M."/>
            <person name="Powell M.J."/>
            <person name="Kuo A."/>
            <person name="Labutti K."/>
            <person name="Pangilinan J."/>
            <person name="Andreopoulos W."/>
            <person name="Tritt A."/>
            <person name="Riley R."/>
            <person name="Hundley H."/>
            <person name="Johnson J."/>
            <person name="Lipzen A."/>
            <person name="Barry K."/>
            <person name="Berbee M.L."/>
            <person name="Buchler N.E."/>
            <person name="Grigoriev I.V."/>
            <person name="Spatafora J.W."/>
            <person name="Stajich J.E."/>
            <person name="James T.Y."/>
        </authorList>
    </citation>
    <scope>NUCLEOTIDE SEQUENCE</scope>
    <source>
        <strain evidence="10">AG</strain>
    </source>
</reference>
<evidence type="ECO:0000259" key="9">
    <source>
        <dbReference type="PROSITE" id="PS51545"/>
    </source>
</evidence>
<dbReference type="InterPro" id="IPR016024">
    <property type="entry name" value="ARM-type_fold"/>
</dbReference>
<accession>A0AAD5EFQ7</accession>
<dbReference type="CDD" id="cd05167">
    <property type="entry name" value="PI4Kc_III_alpha"/>
    <property type="match status" value="1"/>
</dbReference>
<dbReference type="Pfam" id="PF00613">
    <property type="entry name" value="PI3Ka"/>
    <property type="match status" value="1"/>
</dbReference>
<dbReference type="PROSITE" id="PS51545">
    <property type="entry name" value="PIK_HELICAL"/>
    <property type="match status" value="1"/>
</dbReference>
<dbReference type="Pfam" id="PF19274">
    <property type="entry name" value="PI4K_N"/>
    <property type="match status" value="2"/>
</dbReference>
<dbReference type="SUPFAM" id="SSF56112">
    <property type="entry name" value="Protein kinase-like (PK-like)"/>
    <property type="match status" value="1"/>
</dbReference>
<dbReference type="RefSeq" id="XP_051446459.1">
    <property type="nucleotide sequence ID" value="XM_051587709.1"/>
</dbReference>
<dbReference type="SMART" id="SM00146">
    <property type="entry name" value="PI3Kc"/>
    <property type="match status" value="1"/>
</dbReference>
<keyword evidence="7" id="KW-0067">ATP-binding</keyword>
<dbReference type="InterPro" id="IPR045495">
    <property type="entry name" value="PI4K_N"/>
</dbReference>
<dbReference type="GO" id="GO:0048015">
    <property type="term" value="P:phosphatidylinositol-mediated signaling"/>
    <property type="evidence" value="ECO:0007669"/>
    <property type="project" value="TreeGrafter"/>
</dbReference>
<feature type="domain" description="PI3K/PI4K catalytic" evidence="8">
    <location>
        <begin position="1692"/>
        <end position="1960"/>
    </location>
</feature>
<dbReference type="GO" id="GO:0046854">
    <property type="term" value="P:phosphatidylinositol phosphate biosynthetic process"/>
    <property type="evidence" value="ECO:0007669"/>
    <property type="project" value="InterPro"/>
</dbReference>
<evidence type="ECO:0000256" key="6">
    <source>
        <dbReference type="ARBA" id="ARBA00022777"/>
    </source>
</evidence>
<dbReference type="InterPro" id="IPR015433">
    <property type="entry name" value="PI3/4_kinase"/>
</dbReference>
<keyword evidence="11" id="KW-1185">Reference proteome</keyword>
<feature type="domain" description="PIK helical" evidence="9">
    <location>
        <begin position="1409"/>
        <end position="1587"/>
    </location>
</feature>
<dbReference type="InterPro" id="IPR001263">
    <property type="entry name" value="PI3K_accessory_dom"/>
</dbReference>
<dbReference type="GeneID" id="75913054"/>
<keyword evidence="6" id="KW-0418">Kinase</keyword>
<evidence type="ECO:0000259" key="8">
    <source>
        <dbReference type="PROSITE" id="PS50290"/>
    </source>
</evidence>
<dbReference type="GO" id="GO:0005737">
    <property type="term" value="C:cytoplasm"/>
    <property type="evidence" value="ECO:0007669"/>
    <property type="project" value="TreeGrafter"/>
</dbReference>
<dbReference type="PROSITE" id="PS50290">
    <property type="entry name" value="PI3_4_KINASE_3"/>
    <property type="match status" value="1"/>
</dbReference>
<comment type="similarity">
    <text evidence="2">Belongs to the PI3/PI4-kinase family. Type III PI4K subfamily.</text>
</comment>
<sequence>MNSLDFDLHARILSKLAETLADSRAKTTNDELARLKQKCTPLTSDNLDQTLRKQNGNSAIVVTYRGQQGIKSLAKFASAASPEIQRETLPTLISYLRHLPAYEWEHIVKAKGPLPQESLTYVLVQTLLEIGYKLTDEYESINAALWEYAEVLLRGLESRNVEYTVGFLLPSLAGLSKALQESPYLYRQNQLLHIIQNTQPLIQNETLDHVRYAIDTCISERQSDDYCREIAKKYWDDKQPLSNNRLIYDLLVILRNVTGRMVTGQEPTKGQKALNFTDTCNILADSASKIMRPSSADASEKDQQLSKAMRGVYVMSLGYYEDVKELDNSTSSEIKASSSEAYMAGIMASSLHVAVLASVYLHEVDDILMDHISDCLFHPSVITTQSVIEAALDVATILAVNFNHLTDHVITLLCRYLTAPIKARAADITSTMNADIREHTIKALARSVKAKPEGEMTQTATSTLYALLNEITRNNRESYPAANGAASGASSLFPNGAALEVSGLTDSEREQICVSALSGIIGIAKHLEDDSISGQAFSMLILRRKSLTENTAAALIQQFPGLAVSSSRGVFMDIINLFASLNTERRESKMIADAVIAAQLDLARRLHERPEFYSLYLTNLLALFVEKANSIEPISAKEKKGIKLSLPTELGSLLPVLAALLAHTDFRPHETPVENTVALFRNTWFHLVLHGFTDDAISIPEWYRSLIIIASKTPVLVMESATNYLESDLEYNSVLRSGHISDRDLSKMRQSLINYLPKRSAEIKSFSFAQTVFILAVYHIELMRNKSGDCSFMLRYFMNQGVNSSSLASCLEHVVEVVSGTFISENYTKAVVSCNDDAVRAQLHILLKLCCHRLAKVHHSAIKISDRIVAAFPQIFTDKSLICLLLELVQLLWLSCEAEYRDEYCPVYRFTSIKADVTITLGDSHSYRRDICTRFTDFGRKWLRMAVERAPLEVNGLLQNYLAEFDPLQADMPTDTVHMGRSLALEAGRAASSAQPVIQYAPQVTHTIVDNASEFVDAFTSRRHYRGEMTGLAHFGAINRGVNMQHGDSSLVRREVLMDQTPVVNKILTDILQEVKNNKPVAIGYLHHALYRAAGLLITLPKLDADIIRNIVRIPVQIFSPDSMHIGTAVWDWIVVERPDFETLLMVEMLSMWNWCQRHRRGLFSPVLNCQNPFVSRMTYTPSDKAIRQKNCKVANYLFAPHMTWIYFLSSRFHAISHRNKQLVNMFIRLIQESMQNFHLLSTHPLSRMGRFQLLVLAVRMLQGNRMEALQEYKFRHLLYQTAFNWFTMPARWHYGSRKTSALAEYKVVLNFYNAIANDKPNLNRMVTSSLLKSSNNSIGSGLYSFLSGKTKDDVVKHNAQCKKLLMLFLESELNRMSVWSNPLNTPGHGNSGSFINTVEKSMLVDELWKDTVRLAWEIDPRLAVQMPVRFKNPVIESELRNVIANNTLEAVDDAEALVILLGDKLAPNTRLNLRHLQYWSPVAPITATSYFSPAYSNHPLVLQYAMRALEYYPVDTVFFYVPQVVQALRSDDLGYIERYIMEAGSVSQLFAHQIIWNMKANFFVDADKECLKPDSLKPTLERIIHNLVESFTGEDKAFYQREFKFFGEVTAISGYLKEYIKYGQNEKKPMQKKRLDEEMAKIKVDVGVYLPSNPEGRVIDINRTSGRPLQSHAKAPFMATFKLEKDVEEVGPKKTLVADNGSLSSSEDEDKQTIQVWQGAIFKVGDDCRQDVLALQLIAVFKNIFTSVGLDLYVFPYRVVATAPGCGMIDVIPRSISRDQLGREKVNSMYDYFVAKYGGEDSIEFQQARINFVQSVAAYSVISYLLQIKDRHNGNIMLDEDGHIVHIDFGFIFDIAPGGITFESSPFKLTAEMVQVMGGGSEVQQFKQFSELVLKAYLASRPYADEICHLVSLMLQSGLPCFRGETIKRLRSRFQLEKTERAAADFMSLRIKDSFENQRTVLYDYFQKLTNGIPY</sequence>
<name>A0AAD5EFQ7_UMBRA</name>
<dbReference type="PANTHER" id="PTHR10048">
    <property type="entry name" value="PHOSPHATIDYLINOSITOL KINASE"/>
    <property type="match status" value="1"/>
</dbReference>
<dbReference type="PROSITE" id="PS00915">
    <property type="entry name" value="PI3_4_KINASE_1"/>
    <property type="match status" value="1"/>
</dbReference>